<dbReference type="EMBL" id="AMXN01000004">
    <property type="protein sequence ID" value="ELS61256.1"/>
    <property type="molecule type" value="Genomic_DNA"/>
</dbReference>
<organism evidence="7 8">
    <name type="scientific">Bacillus inaquosorum KCTC 13429</name>
    <dbReference type="NCBI Taxonomy" id="1236548"/>
    <lineage>
        <taxon>Bacteria</taxon>
        <taxon>Bacillati</taxon>
        <taxon>Bacillota</taxon>
        <taxon>Bacilli</taxon>
        <taxon>Bacillales</taxon>
        <taxon>Bacillaceae</taxon>
        <taxon>Bacillus</taxon>
    </lineage>
</organism>
<dbReference type="GO" id="GO:0000155">
    <property type="term" value="F:phosphorelay sensor kinase activity"/>
    <property type="evidence" value="ECO:0007669"/>
    <property type="project" value="InterPro"/>
</dbReference>
<keyword evidence="8" id="KW-1185">Reference proteome</keyword>
<keyword evidence="5" id="KW-0902">Two-component regulatory system</keyword>
<dbReference type="InterPro" id="IPR050482">
    <property type="entry name" value="Sensor_HK_TwoCompSys"/>
</dbReference>
<keyword evidence="3" id="KW-0808">Transferase</keyword>
<dbReference type="Gene3D" id="3.30.450.40">
    <property type="match status" value="1"/>
</dbReference>
<evidence type="ECO:0000313" key="8">
    <source>
        <dbReference type="Proteomes" id="UP000011182"/>
    </source>
</evidence>
<comment type="catalytic activity">
    <reaction evidence="1">
        <text>ATP + protein L-histidine = ADP + protein N-phospho-L-histidine.</text>
        <dbReference type="EC" id="2.7.13.3"/>
    </reaction>
</comment>
<sequence>MIRLFSFLIQKSERKSSLKRSNEIQKTGIILNNKTNAGVRNMSNTRMEKLKTLKTIAETLNQGHDVKATLDEVLKELLSLTNLQSGWIFLIEEDGSYTLAADAYLPPALSRKEKVLMCEGECYCLTKFNNGGLRRAANIMNCKRIESAKELHCFDTEGITHHATVPLEDGDRRFGLLNVAAAGKTMFDEEELHLLESVAFQIGTAIQRMKLSEYKQKNALLMERNRLAQELHDSVNQMLFSVSLTARAAKTLTKDENLQQMIDFIQNLSQDALAEMKALIWQLRPGGLEKGLSEAIKSYGALIGLNVIFTQKGCLALTDEQEHMLWRIVQEALNNCKKHAGTDTAYVSLTASSYHAELDIIDHGAGFRYEAHDGVPSLGIKGMKERAVKAGAAFVIESELGAGTKLFVRLPLTNQKGRTVQ</sequence>
<proteinExistence type="predicted"/>
<name>A0A9W5LIE6_9BACI</name>
<dbReference type="InterPro" id="IPR003594">
    <property type="entry name" value="HATPase_dom"/>
</dbReference>
<comment type="caution">
    <text evidence="7">The sequence shown here is derived from an EMBL/GenBank/DDBJ whole genome shotgun (WGS) entry which is preliminary data.</text>
</comment>
<reference evidence="7 8" key="1">
    <citation type="journal article" date="2014" name="Syst. Appl. Microbiol.">
        <title>Genomic insights into the taxonomic status of the three subspecies of Bacillus subtilis.</title>
        <authorList>
            <person name="Yi H."/>
            <person name="Chun J."/>
            <person name="Cha C.J."/>
        </authorList>
    </citation>
    <scope>NUCLEOTIDE SEQUENCE [LARGE SCALE GENOMIC DNA]</scope>
    <source>
        <strain evidence="7 8">KCTC 13429</strain>
    </source>
</reference>
<feature type="domain" description="GAF" evidence="6">
    <location>
        <begin position="65"/>
        <end position="216"/>
    </location>
</feature>
<dbReference type="InterPro" id="IPR003018">
    <property type="entry name" value="GAF"/>
</dbReference>
<dbReference type="InterPro" id="IPR036890">
    <property type="entry name" value="HATPase_C_sf"/>
</dbReference>
<dbReference type="Pfam" id="PF07730">
    <property type="entry name" value="HisKA_3"/>
    <property type="match status" value="1"/>
</dbReference>
<keyword evidence="4" id="KW-0418">Kinase</keyword>
<dbReference type="GO" id="GO:0016020">
    <property type="term" value="C:membrane"/>
    <property type="evidence" value="ECO:0007669"/>
    <property type="project" value="InterPro"/>
</dbReference>
<dbReference type="EC" id="2.7.13.3" evidence="2"/>
<dbReference type="Gene3D" id="1.20.5.1930">
    <property type="match status" value="1"/>
</dbReference>
<dbReference type="InterPro" id="IPR029016">
    <property type="entry name" value="GAF-like_dom_sf"/>
</dbReference>
<evidence type="ECO:0000256" key="3">
    <source>
        <dbReference type="ARBA" id="ARBA00022679"/>
    </source>
</evidence>
<evidence type="ECO:0000256" key="1">
    <source>
        <dbReference type="ARBA" id="ARBA00000085"/>
    </source>
</evidence>
<dbReference type="PANTHER" id="PTHR24421:SF40">
    <property type="entry name" value="SENSOR HISTIDINE KINASE YHCY"/>
    <property type="match status" value="1"/>
</dbReference>
<gene>
    <name evidence="7" type="ORF">BSI_27180</name>
</gene>
<evidence type="ECO:0000313" key="7">
    <source>
        <dbReference type="EMBL" id="ELS61256.1"/>
    </source>
</evidence>
<dbReference type="AlphaFoldDB" id="A0A9W5LIE6"/>
<dbReference type="Pfam" id="PF02518">
    <property type="entry name" value="HATPase_c"/>
    <property type="match status" value="1"/>
</dbReference>
<dbReference type="GO" id="GO:0046983">
    <property type="term" value="F:protein dimerization activity"/>
    <property type="evidence" value="ECO:0007669"/>
    <property type="project" value="InterPro"/>
</dbReference>
<dbReference type="CDD" id="cd16917">
    <property type="entry name" value="HATPase_UhpB-NarQ-NarX-like"/>
    <property type="match status" value="1"/>
</dbReference>
<dbReference type="Proteomes" id="UP000011182">
    <property type="component" value="Unassembled WGS sequence"/>
</dbReference>
<dbReference type="SUPFAM" id="SSF55781">
    <property type="entry name" value="GAF domain-like"/>
    <property type="match status" value="1"/>
</dbReference>
<dbReference type="PANTHER" id="PTHR24421">
    <property type="entry name" value="NITRATE/NITRITE SENSOR PROTEIN NARX-RELATED"/>
    <property type="match status" value="1"/>
</dbReference>
<dbReference type="SMART" id="SM00065">
    <property type="entry name" value="GAF"/>
    <property type="match status" value="1"/>
</dbReference>
<protein>
    <recommendedName>
        <fullName evidence="2">histidine kinase</fullName>
        <ecNumber evidence="2">2.7.13.3</ecNumber>
    </recommendedName>
</protein>
<accession>A0A9W5LIE6</accession>
<dbReference type="Pfam" id="PF13185">
    <property type="entry name" value="GAF_2"/>
    <property type="match status" value="1"/>
</dbReference>
<dbReference type="InterPro" id="IPR011712">
    <property type="entry name" value="Sig_transdc_His_kin_sub3_dim/P"/>
</dbReference>
<dbReference type="Gene3D" id="3.30.565.10">
    <property type="entry name" value="Histidine kinase-like ATPase, C-terminal domain"/>
    <property type="match status" value="1"/>
</dbReference>
<dbReference type="SUPFAM" id="SSF55874">
    <property type="entry name" value="ATPase domain of HSP90 chaperone/DNA topoisomerase II/histidine kinase"/>
    <property type="match status" value="1"/>
</dbReference>
<evidence type="ECO:0000256" key="5">
    <source>
        <dbReference type="ARBA" id="ARBA00023012"/>
    </source>
</evidence>
<evidence type="ECO:0000256" key="2">
    <source>
        <dbReference type="ARBA" id="ARBA00012438"/>
    </source>
</evidence>
<evidence type="ECO:0000259" key="6">
    <source>
        <dbReference type="SMART" id="SM00065"/>
    </source>
</evidence>
<evidence type="ECO:0000256" key="4">
    <source>
        <dbReference type="ARBA" id="ARBA00022777"/>
    </source>
</evidence>